<comment type="caution">
    <text evidence="2">The sequence shown here is derived from an EMBL/GenBank/DDBJ whole genome shotgun (WGS) entry which is preliminary data.</text>
</comment>
<sequence>MDRFSSHSREFDGGAQKIAASARKNQPEHHNLSIFFTFFLPLAGQTGARISTLGADCHALMAGIC</sequence>
<protein>
    <submittedName>
        <fullName evidence="2">Uncharacterized protein</fullName>
    </submittedName>
</protein>
<evidence type="ECO:0000256" key="1">
    <source>
        <dbReference type="SAM" id="MobiDB-lite"/>
    </source>
</evidence>
<feature type="compositionally biased region" description="Basic and acidic residues" evidence="1">
    <location>
        <begin position="1"/>
        <end position="12"/>
    </location>
</feature>
<accession>A0A4S5CQD9</accession>
<proteinExistence type="predicted"/>
<dbReference type="Proteomes" id="UP000309618">
    <property type="component" value="Unassembled WGS sequence"/>
</dbReference>
<name>A0A4S5CQD9_AERVE</name>
<dbReference type="EMBL" id="SSUX01000002">
    <property type="protein sequence ID" value="THJ47101.1"/>
    <property type="molecule type" value="Genomic_DNA"/>
</dbReference>
<evidence type="ECO:0000313" key="2">
    <source>
        <dbReference type="EMBL" id="THJ47101.1"/>
    </source>
</evidence>
<dbReference type="AlphaFoldDB" id="A0A4S5CQD9"/>
<evidence type="ECO:0000313" key="3">
    <source>
        <dbReference type="Proteomes" id="UP000309618"/>
    </source>
</evidence>
<reference evidence="2 3" key="1">
    <citation type="submission" date="2019-04" db="EMBL/GenBank/DDBJ databases">
        <title>Comparative genomics of Aeromonas veronii strains pathogenic to fish.</title>
        <authorList>
            <person name="Cascarano M.C."/>
            <person name="Smyrli M."/>
            <person name="Katharios P."/>
        </authorList>
    </citation>
    <scope>NUCLEOTIDE SEQUENCE [LARGE SCALE GENOMIC DNA]</scope>
    <source>
        <strain evidence="2 3">XU1</strain>
    </source>
</reference>
<gene>
    <name evidence="2" type="ORF">E8Q35_04130</name>
</gene>
<dbReference type="RefSeq" id="WP_136501365.1">
    <property type="nucleotide sequence ID" value="NZ_CP091140.1"/>
</dbReference>
<organism evidence="2 3">
    <name type="scientific">Aeromonas veronii</name>
    <dbReference type="NCBI Taxonomy" id="654"/>
    <lineage>
        <taxon>Bacteria</taxon>
        <taxon>Pseudomonadati</taxon>
        <taxon>Pseudomonadota</taxon>
        <taxon>Gammaproteobacteria</taxon>
        <taxon>Aeromonadales</taxon>
        <taxon>Aeromonadaceae</taxon>
        <taxon>Aeromonas</taxon>
    </lineage>
</organism>
<feature type="region of interest" description="Disordered" evidence="1">
    <location>
        <begin position="1"/>
        <end position="24"/>
    </location>
</feature>